<comment type="caution">
    <text evidence="1">The sequence shown here is derived from an EMBL/GenBank/DDBJ whole genome shotgun (WGS) entry which is preliminary data.</text>
</comment>
<gene>
    <name evidence="1" type="ORF">GCM10011391_15030</name>
</gene>
<dbReference type="Proteomes" id="UP000628775">
    <property type="component" value="Unassembled WGS sequence"/>
</dbReference>
<accession>A0A8J2YCJ8</accession>
<evidence type="ECO:0000313" key="2">
    <source>
        <dbReference type="Proteomes" id="UP000628775"/>
    </source>
</evidence>
<dbReference type="AlphaFoldDB" id="A0A8J2YCJ8"/>
<proteinExistence type="predicted"/>
<keyword evidence="2" id="KW-1185">Reference proteome</keyword>
<evidence type="ECO:0008006" key="3">
    <source>
        <dbReference type="Google" id="ProtNLM"/>
    </source>
</evidence>
<sequence>MSRALTFAIKAWRQLKCVIGKNHIRRTSEVVQAKFSYNFGIDSFVADLISQVF</sequence>
<protein>
    <recommendedName>
        <fullName evidence="3">Transposase</fullName>
    </recommendedName>
</protein>
<evidence type="ECO:0000313" key="1">
    <source>
        <dbReference type="EMBL" id="GGE37136.1"/>
    </source>
</evidence>
<organism evidence="1 2">
    <name type="scientific">Pullulanibacillus camelliae</name>
    <dbReference type="NCBI Taxonomy" id="1707096"/>
    <lineage>
        <taxon>Bacteria</taxon>
        <taxon>Bacillati</taxon>
        <taxon>Bacillota</taxon>
        <taxon>Bacilli</taxon>
        <taxon>Bacillales</taxon>
        <taxon>Sporolactobacillaceae</taxon>
        <taxon>Pullulanibacillus</taxon>
    </lineage>
</organism>
<dbReference type="EMBL" id="BMIR01000005">
    <property type="protein sequence ID" value="GGE37136.1"/>
    <property type="molecule type" value="Genomic_DNA"/>
</dbReference>
<name>A0A8J2YCJ8_9BACL</name>
<reference evidence="1" key="2">
    <citation type="submission" date="2020-09" db="EMBL/GenBank/DDBJ databases">
        <authorList>
            <person name="Sun Q."/>
            <person name="Zhou Y."/>
        </authorList>
    </citation>
    <scope>NUCLEOTIDE SEQUENCE</scope>
    <source>
        <strain evidence="1">CGMCC 1.15371</strain>
    </source>
</reference>
<reference evidence="1" key="1">
    <citation type="journal article" date="2014" name="Int. J. Syst. Evol. Microbiol.">
        <title>Complete genome sequence of Corynebacterium casei LMG S-19264T (=DSM 44701T), isolated from a smear-ripened cheese.</title>
        <authorList>
            <consortium name="US DOE Joint Genome Institute (JGI-PGF)"/>
            <person name="Walter F."/>
            <person name="Albersmeier A."/>
            <person name="Kalinowski J."/>
            <person name="Ruckert C."/>
        </authorList>
    </citation>
    <scope>NUCLEOTIDE SEQUENCE</scope>
    <source>
        <strain evidence="1">CGMCC 1.15371</strain>
    </source>
</reference>